<keyword evidence="6" id="KW-0539">Nucleus</keyword>
<dbReference type="NCBIfam" id="TIGR00597">
    <property type="entry name" value="rad10"/>
    <property type="match status" value="1"/>
</dbReference>
<reference evidence="9 10" key="1">
    <citation type="submission" date="2014-04" db="EMBL/GenBank/DDBJ databases">
        <authorList>
            <consortium name="DOE Joint Genome Institute"/>
            <person name="Kuo A."/>
            <person name="Tarkka M."/>
            <person name="Buscot F."/>
            <person name="Kohler A."/>
            <person name="Nagy L.G."/>
            <person name="Floudas D."/>
            <person name="Copeland A."/>
            <person name="Barry K.W."/>
            <person name="Cichocki N."/>
            <person name="Veneault-Fourrey C."/>
            <person name="LaButti K."/>
            <person name="Lindquist E.A."/>
            <person name="Lipzen A."/>
            <person name="Lundell T."/>
            <person name="Morin E."/>
            <person name="Murat C."/>
            <person name="Sun H."/>
            <person name="Tunlid A."/>
            <person name="Henrissat B."/>
            <person name="Grigoriev I.V."/>
            <person name="Hibbett D.S."/>
            <person name="Martin F."/>
            <person name="Nordberg H.P."/>
            <person name="Cantor M.N."/>
            <person name="Hua S.X."/>
        </authorList>
    </citation>
    <scope>NUCLEOTIDE SEQUENCE [LARGE SCALE GENOMIC DNA]</scope>
    <source>
        <strain evidence="9 10">F 1598</strain>
    </source>
</reference>
<evidence type="ECO:0000256" key="5">
    <source>
        <dbReference type="ARBA" id="ARBA00023204"/>
    </source>
</evidence>
<keyword evidence="10" id="KW-1185">Reference proteome</keyword>
<dbReference type="CDD" id="cd22325">
    <property type="entry name" value="ERCC1_C-like"/>
    <property type="match status" value="1"/>
</dbReference>
<dbReference type="GO" id="GO:0006312">
    <property type="term" value="P:mitotic recombination"/>
    <property type="evidence" value="ECO:0007669"/>
    <property type="project" value="TreeGrafter"/>
</dbReference>
<dbReference type="Proteomes" id="UP000054166">
    <property type="component" value="Unassembled WGS sequence"/>
</dbReference>
<dbReference type="SUPFAM" id="SSF52980">
    <property type="entry name" value="Restriction endonuclease-like"/>
    <property type="match status" value="1"/>
</dbReference>
<evidence type="ECO:0000313" key="9">
    <source>
        <dbReference type="EMBL" id="KIM75474.1"/>
    </source>
</evidence>
<dbReference type="FunFam" id="3.40.50.10130:FF:000001">
    <property type="entry name" value="DNA excision repair protein ERCC-1"/>
    <property type="match status" value="1"/>
</dbReference>
<dbReference type="Gene3D" id="1.10.150.20">
    <property type="entry name" value="5' to 3' exonuclease, C-terminal subdomain"/>
    <property type="match status" value="1"/>
</dbReference>
<dbReference type="PANTHER" id="PTHR12749">
    <property type="entry name" value="EXCISION REPAIR CROSS-COMPLEMENTING 1 ERCC1"/>
    <property type="match status" value="1"/>
</dbReference>
<sequence length="353" mass="39088">MSASTNKPSAGPKPPVVLPGGTGNNIIINSNQRLNPLLECIRNVGKEFGDIVPDFQVGRTTCVLYLSLKYHRLHPEYIHQRIERLGHSYSLRILLLLCDVSEHQDPIRELTKICLINNITVMVAWTVDEAGLYLSTFKQYEHKPPDLIKERVDKDYNSVLRTSLTSISRVNKTDVETLRTSLGSFADIAKTPADRLQALPGFGQVKVKKIKDAFEKPFRNHATSTLLSTYNTASASTVVCDTDGKGKGKEKATSQPESSTTTRIRPPREPSPVWDIELDLDRDININSPESGPPPVTRPPEKGPNSKDNGEVKRARSPSPIWDIELDLNGSDEEDNQDGKGKGKARFGAAELL</sequence>
<dbReference type="Gene3D" id="3.40.50.10130">
    <property type="match status" value="1"/>
</dbReference>
<feature type="compositionally biased region" description="Polar residues" evidence="7">
    <location>
        <begin position="253"/>
        <end position="263"/>
    </location>
</feature>
<dbReference type="OrthoDB" id="10262814at2759"/>
<feature type="compositionally biased region" description="Basic and acidic residues" evidence="7">
    <location>
        <begin position="299"/>
        <end position="314"/>
    </location>
</feature>
<comment type="similarity">
    <text evidence="2">Belongs to the ERCC1/RAD10/SWI10 family.</text>
</comment>
<proteinExistence type="inferred from homology"/>
<dbReference type="Pfam" id="PF14520">
    <property type="entry name" value="HHH_5"/>
    <property type="match status" value="1"/>
</dbReference>
<reference evidence="10" key="2">
    <citation type="submission" date="2015-01" db="EMBL/GenBank/DDBJ databases">
        <title>Evolutionary Origins and Diversification of the Mycorrhizal Mutualists.</title>
        <authorList>
            <consortium name="DOE Joint Genome Institute"/>
            <consortium name="Mycorrhizal Genomics Consortium"/>
            <person name="Kohler A."/>
            <person name="Kuo A."/>
            <person name="Nagy L.G."/>
            <person name="Floudas D."/>
            <person name="Copeland A."/>
            <person name="Barry K.W."/>
            <person name="Cichocki N."/>
            <person name="Veneault-Fourrey C."/>
            <person name="LaButti K."/>
            <person name="Lindquist E.A."/>
            <person name="Lipzen A."/>
            <person name="Lundell T."/>
            <person name="Morin E."/>
            <person name="Murat C."/>
            <person name="Riley R."/>
            <person name="Ohm R."/>
            <person name="Sun H."/>
            <person name="Tunlid A."/>
            <person name="Henrissat B."/>
            <person name="Grigoriev I.V."/>
            <person name="Hibbett D.S."/>
            <person name="Martin F."/>
        </authorList>
    </citation>
    <scope>NUCLEOTIDE SEQUENCE [LARGE SCALE GENOMIC DNA]</scope>
    <source>
        <strain evidence="10">F 1598</strain>
    </source>
</reference>
<dbReference type="GO" id="GO:0003697">
    <property type="term" value="F:single-stranded DNA binding"/>
    <property type="evidence" value="ECO:0007669"/>
    <property type="project" value="TreeGrafter"/>
</dbReference>
<evidence type="ECO:0000256" key="2">
    <source>
        <dbReference type="ARBA" id="ARBA00008283"/>
    </source>
</evidence>
<feature type="domain" description="ERCC1-like central" evidence="8">
    <location>
        <begin position="25"/>
        <end position="138"/>
    </location>
</feature>
<dbReference type="Pfam" id="PF03834">
    <property type="entry name" value="Rad10"/>
    <property type="match status" value="1"/>
</dbReference>
<dbReference type="PANTHER" id="PTHR12749:SF0">
    <property type="entry name" value="DNA EXCISION REPAIR PROTEIN ERCC-1"/>
    <property type="match status" value="1"/>
</dbReference>
<dbReference type="InterPro" id="IPR010994">
    <property type="entry name" value="RuvA_2-like"/>
</dbReference>
<dbReference type="HOGENOM" id="CLU_041616_2_1_1"/>
<evidence type="ECO:0000256" key="1">
    <source>
        <dbReference type="ARBA" id="ARBA00004123"/>
    </source>
</evidence>
<dbReference type="STRING" id="765440.A0A0C3F643"/>
<keyword evidence="3" id="KW-0227">DNA damage</keyword>
<dbReference type="InParanoid" id="A0A0C3F643"/>
<keyword evidence="4" id="KW-0238">DNA-binding</keyword>
<protein>
    <recommendedName>
        <fullName evidence="8">ERCC1-like central domain-containing protein</fullName>
    </recommendedName>
</protein>
<dbReference type="GO" id="GO:0070914">
    <property type="term" value="P:UV-damage excision repair"/>
    <property type="evidence" value="ECO:0007669"/>
    <property type="project" value="TreeGrafter"/>
</dbReference>
<evidence type="ECO:0000259" key="8">
    <source>
        <dbReference type="Pfam" id="PF03834"/>
    </source>
</evidence>
<dbReference type="InterPro" id="IPR004579">
    <property type="entry name" value="ERCC1/RAD10/SWI10"/>
</dbReference>
<keyword evidence="5" id="KW-0234">DNA repair</keyword>
<evidence type="ECO:0000256" key="7">
    <source>
        <dbReference type="SAM" id="MobiDB-lite"/>
    </source>
</evidence>
<dbReference type="GO" id="GO:0070522">
    <property type="term" value="C:ERCC4-ERCC1 complex"/>
    <property type="evidence" value="ECO:0007669"/>
    <property type="project" value="TreeGrafter"/>
</dbReference>
<organism evidence="9 10">
    <name type="scientific">Piloderma croceum (strain F 1598)</name>
    <dbReference type="NCBI Taxonomy" id="765440"/>
    <lineage>
        <taxon>Eukaryota</taxon>
        <taxon>Fungi</taxon>
        <taxon>Dikarya</taxon>
        <taxon>Basidiomycota</taxon>
        <taxon>Agaricomycotina</taxon>
        <taxon>Agaricomycetes</taxon>
        <taxon>Agaricomycetidae</taxon>
        <taxon>Atheliales</taxon>
        <taxon>Atheliaceae</taxon>
        <taxon>Piloderma</taxon>
    </lineage>
</organism>
<dbReference type="GO" id="GO:0000110">
    <property type="term" value="C:nucleotide-excision repair factor 1 complex"/>
    <property type="evidence" value="ECO:0007669"/>
    <property type="project" value="TreeGrafter"/>
</dbReference>
<feature type="compositionally biased region" description="Basic and acidic residues" evidence="7">
    <location>
        <begin position="242"/>
        <end position="252"/>
    </location>
</feature>
<dbReference type="AlphaFoldDB" id="A0A0C3F643"/>
<feature type="region of interest" description="Disordered" evidence="7">
    <location>
        <begin position="242"/>
        <end position="353"/>
    </location>
</feature>
<evidence type="ECO:0000256" key="3">
    <source>
        <dbReference type="ARBA" id="ARBA00022763"/>
    </source>
</evidence>
<evidence type="ECO:0000313" key="10">
    <source>
        <dbReference type="Proteomes" id="UP000054166"/>
    </source>
</evidence>
<dbReference type="InterPro" id="IPR047260">
    <property type="entry name" value="ERCC1-like_central_dom"/>
</dbReference>
<name>A0A0C3F643_PILCF</name>
<dbReference type="GO" id="GO:0003684">
    <property type="term" value="F:damaged DNA binding"/>
    <property type="evidence" value="ECO:0007669"/>
    <property type="project" value="InterPro"/>
</dbReference>
<comment type="subcellular location">
    <subcellularLocation>
        <location evidence="1">Nucleus</location>
    </subcellularLocation>
</comment>
<dbReference type="EMBL" id="KN833046">
    <property type="protein sequence ID" value="KIM75474.1"/>
    <property type="molecule type" value="Genomic_DNA"/>
</dbReference>
<accession>A0A0C3F643</accession>
<evidence type="ECO:0000256" key="4">
    <source>
        <dbReference type="ARBA" id="ARBA00023125"/>
    </source>
</evidence>
<dbReference type="SUPFAM" id="SSF47781">
    <property type="entry name" value="RuvA domain 2-like"/>
    <property type="match status" value="1"/>
</dbReference>
<evidence type="ECO:0000256" key="6">
    <source>
        <dbReference type="ARBA" id="ARBA00023242"/>
    </source>
</evidence>
<dbReference type="FunCoup" id="A0A0C3F643">
    <property type="interactions" value="72"/>
</dbReference>
<feature type="compositionally biased region" description="Acidic residues" evidence="7">
    <location>
        <begin position="324"/>
        <end position="336"/>
    </location>
</feature>
<dbReference type="InterPro" id="IPR011335">
    <property type="entry name" value="Restrct_endonuc-II-like"/>
</dbReference>
<gene>
    <name evidence="9" type="ORF">PILCRDRAFT_827178</name>
</gene>
<dbReference type="GO" id="GO:0006302">
    <property type="term" value="P:double-strand break repair"/>
    <property type="evidence" value="ECO:0007669"/>
    <property type="project" value="UniProtKB-ARBA"/>
</dbReference>